<dbReference type="Proteomes" id="UP001626537">
    <property type="component" value="Chromosome"/>
</dbReference>
<sequence>MTELWTYQGPGPGQSSFPCLQANSDTLEMAALLAQLRQKKSELSGLLAQHGALLFRGMPLLSATDFDAFIEAFAWPNFRYADSLSNAVRSNRTERVFTANEAPAAVEIFLHHEMAQTPVYPSKLFFFCETAPDSGGETPLCRSDKLLAMMRQHQPEFVQRCATEGLRYTNVMPLAADAASGQGRSWTSTLGTGDRDQAEQKLAGLGYDWSWLDGGDLKVTTPVLAAVRKLASGSEVFFNQLIAAYQGWNDNRNKGEKSVSFGGGAEISAQDLALTCELAQEITENVAWHRSDVVLLDNFMMMHGRRPFGGSRSILASLIGAQ</sequence>
<dbReference type="RefSeq" id="WP_407349737.1">
    <property type="nucleotide sequence ID" value="NZ_CP136864.1"/>
</dbReference>
<proteinExistence type="predicted"/>
<protein>
    <submittedName>
        <fullName evidence="4">TauD/TfdA family dioxygenase</fullName>
    </submittedName>
</protein>
<dbReference type="PANTHER" id="PTHR10696">
    <property type="entry name" value="GAMMA-BUTYROBETAINE HYDROXYLASE-RELATED"/>
    <property type="match status" value="1"/>
</dbReference>
<evidence type="ECO:0000313" key="4">
    <source>
        <dbReference type="EMBL" id="WOJ95104.1"/>
    </source>
</evidence>
<evidence type="ECO:0000259" key="3">
    <source>
        <dbReference type="Pfam" id="PF02668"/>
    </source>
</evidence>
<dbReference type="PANTHER" id="PTHR10696:SF21">
    <property type="entry name" value="TAUD_TFDA-LIKE DOMAIN-CONTAINING PROTEIN"/>
    <property type="match status" value="1"/>
</dbReference>
<dbReference type="Pfam" id="PF02668">
    <property type="entry name" value="TauD"/>
    <property type="match status" value="1"/>
</dbReference>
<keyword evidence="2" id="KW-0560">Oxidoreductase</keyword>
<dbReference type="EMBL" id="CP136864">
    <property type="protein sequence ID" value="WOJ95104.1"/>
    <property type="molecule type" value="Genomic_DNA"/>
</dbReference>
<dbReference type="InterPro" id="IPR042098">
    <property type="entry name" value="TauD-like_sf"/>
</dbReference>
<keyword evidence="5" id="KW-1185">Reference proteome</keyword>
<dbReference type="GO" id="GO:0051213">
    <property type="term" value="F:dioxygenase activity"/>
    <property type="evidence" value="ECO:0007669"/>
    <property type="project" value="UniProtKB-KW"/>
</dbReference>
<comment type="cofactor">
    <cofactor evidence="1">
        <name>Fe(2+)</name>
        <dbReference type="ChEBI" id="CHEBI:29033"/>
    </cofactor>
</comment>
<evidence type="ECO:0000313" key="5">
    <source>
        <dbReference type="Proteomes" id="UP001626537"/>
    </source>
</evidence>
<dbReference type="InterPro" id="IPR003819">
    <property type="entry name" value="TauD/TfdA-like"/>
</dbReference>
<dbReference type="Gene3D" id="3.60.130.10">
    <property type="entry name" value="Clavaminate synthase-like"/>
    <property type="match status" value="1"/>
</dbReference>
<dbReference type="InterPro" id="IPR050411">
    <property type="entry name" value="AlphaKG_dependent_hydroxylases"/>
</dbReference>
<accession>A0ABZ0I979</accession>
<evidence type="ECO:0000256" key="2">
    <source>
        <dbReference type="ARBA" id="ARBA00023002"/>
    </source>
</evidence>
<dbReference type="SUPFAM" id="SSF51197">
    <property type="entry name" value="Clavaminate synthase-like"/>
    <property type="match status" value="1"/>
</dbReference>
<keyword evidence="4" id="KW-0223">Dioxygenase</keyword>
<name>A0ABZ0I979_9GAMM</name>
<organism evidence="4 5">
    <name type="scientific">Congregibacter variabilis</name>
    <dbReference type="NCBI Taxonomy" id="3081200"/>
    <lineage>
        <taxon>Bacteria</taxon>
        <taxon>Pseudomonadati</taxon>
        <taxon>Pseudomonadota</taxon>
        <taxon>Gammaproteobacteria</taxon>
        <taxon>Cellvibrionales</taxon>
        <taxon>Halieaceae</taxon>
        <taxon>Congregibacter</taxon>
    </lineage>
</organism>
<gene>
    <name evidence="4" type="ORF">R0135_08005</name>
</gene>
<reference evidence="4 5" key="1">
    <citation type="submission" date="2023-10" db="EMBL/GenBank/DDBJ databases">
        <title>Two novel species belonging to the OM43/NOR5 clade.</title>
        <authorList>
            <person name="Park M."/>
        </authorList>
    </citation>
    <scope>NUCLEOTIDE SEQUENCE [LARGE SCALE GENOMIC DNA]</scope>
    <source>
        <strain evidence="4 5">IMCC43200</strain>
    </source>
</reference>
<feature type="domain" description="TauD/TfdA-like" evidence="3">
    <location>
        <begin position="26"/>
        <end position="314"/>
    </location>
</feature>
<evidence type="ECO:0000256" key="1">
    <source>
        <dbReference type="ARBA" id="ARBA00001954"/>
    </source>
</evidence>